<reference evidence="7 8" key="1">
    <citation type="submission" date="2021-03" db="EMBL/GenBank/DDBJ databases">
        <title>Antimicrobial resistance genes in bacteria isolated from Japanese honey, and their potential for conferring macrolide and lincosamide resistance in the American foulbrood pathogen Paenibacillus larvae.</title>
        <authorList>
            <person name="Okamoto M."/>
            <person name="Kumagai M."/>
            <person name="Kanamori H."/>
            <person name="Takamatsu D."/>
        </authorList>
    </citation>
    <scope>NUCLEOTIDE SEQUENCE [LARGE SCALE GENOMIC DNA]</scope>
    <source>
        <strain evidence="7 8">J1TS3</strain>
    </source>
</reference>
<evidence type="ECO:0000313" key="7">
    <source>
        <dbReference type="EMBL" id="GIN20535.1"/>
    </source>
</evidence>
<dbReference type="PANTHER" id="PTHR33931">
    <property type="entry name" value="HOLIN-LIKE PROTEIN CIDA-RELATED"/>
    <property type="match status" value="1"/>
</dbReference>
<dbReference type="NCBIfam" id="NF002460">
    <property type="entry name" value="PRK01658.1"/>
    <property type="match status" value="1"/>
</dbReference>
<protein>
    <submittedName>
        <fullName evidence="7">Holin-like protein CidA</fullName>
    </submittedName>
</protein>
<sequence length="134" mass="15027">MKKLLIGMIQILILCIFTYIMGEIATFLHLKIPGSILGLVLLFILLQMKIVKLKWIEIGGNWLVAELLLFFIPSAVGIIQYKHLLLDNGLKIIAVIFISSTIVMVCSGLLAEKMAKRKEKQSKNADTIVLHSNH</sequence>
<evidence type="ECO:0000313" key="8">
    <source>
        <dbReference type="Proteomes" id="UP000680279"/>
    </source>
</evidence>
<gene>
    <name evidence="7" type="primary">cidA</name>
    <name evidence="7" type="ORF">J1TS3_16690</name>
</gene>
<organism evidence="7 8">
    <name type="scientific">Siminovitchia fordii</name>
    <dbReference type="NCBI Taxonomy" id="254759"/>
    <lineage>
        <taxon>Bacteria</taxon>
        <taxon>Bacillati</taxon>
        <taxon>Bacillota</taxon>
        <taxon>Bacilli</taxon>
        <taxon>Bacillales</taxon>
        <taxon>Bacillaceae</taxon>
        <taxon>Siminovitchia</taxon>
    </lineage>
</organism>
<keyword evidence="4 6" id="KW-1133">Transmembrane helix</keyword>
<evidence type="ECO:0000256" key="5">
    <source>
        <dbReference type="ARBA" id="ARBA00023136"/>
    </source>
</evidence>
<evidence type="ECO:0000256" key="1">
    <source>
        <dbReference type="ARBA" id="ARBA00004651"/>
    </source>
</evidence>
<keyword evidence="5 6" id="KW-0472">Membrane</keyword>
<feature type="transmembrane region" description="Helical" evidence="6">
    <location>
        <begin position="92"/>
        <end position="111"/>
    </location>
</feature>
<evidence type="ECO:0000256" key="2">
    <source>
        <dbReference type="ARBA" id="ARBA00022475"/>
    </source>
</evidence>
<dbReference type="RefSeq" id="WP_018709154.1">
    <property type="nucleotide sequence ID" value="NZ_BOQT01000005.1"/>
</dbReference>
<accession>A0ABQ4K5R4</accession>
<keyword evidence="8" id="KW-1185">Reference proteome</keyword>
<dbReference type="Pfam" id="PF03788">
    <property type="entry name" value="LrgA"/>
    <property type="match status" value="1"/>
</dbReference>
<dbReference type="EMBL" id="BOQT01000005">
    <property type="protein sequence ID" value="GIN20535.1"/>
    <property type="molecule type" value="Genomic_DNA"/>
</dbReference>
<proteinExistence type="predicted"/>
<dbReference type="PANTHER" id="PTHR33931:SF2">
    <property type="entry name" value="HOLIN-LIKE PROTEIN CIDA"/>
    <property type="match status" value="1"/>
</dbReference>
<evidence type="ECO:0000256" key="4">
    <source>
        <dbReference type="ARBA" id="ARBA00022989"/>
    </source>
</evidence>
<dbReference type="Proteomes" id="UP000680279">
    <property type="component" value="Unassembled WGS sequence"/>
</dbReference>
<evidence type="ECO:0000256" key="6">
    <source>
        <dbReference type="SAM" id="Phobius"/>
    </source>
</evidence>
<keyword evidence="3 6" id="KW-0812">Transmembrane</keyword>
<comment type="caution">
    <text evidence="7">The sequence shown here is derived from an EMBL/GenBank/DDBJ whole genome shotgun (WGS) entry which is preliminary data.</text>
</comment>
<dbReference type="InterPro" id="IPR005538">
    <property type="entry name" value="LrgA/CidA"/>
</dbReference>
<feature type="transmembrane region" description="Helical" evidence="6">
    <location>
        <begin position="62"/>
        <end position="80"/>
    </location>
</feature>
<keyword evidence="2" id="KW-1003">Cell membrane</keyword>
<comment type="subcellular location">
    <subcellularLocation>
        <location evidence="1">Cell membrane</location>
        <topology evidence="1">Multi-pass membrane protein</topology>
    </subcellularLocation>
</comment>
<name>A0ABQ4K5R4_9BACI</name>
<feature type="transmembrane region" description="Helical" evidence="6">
    <location>
        <begin position="32"/>
        <end position="50"/>
    </location>
</feature>
<evidence type="ECO:0000256" key="3">
    <source>
        <dbReference type="ARBA" id="ARBA00022692"/>
    </source>
</evidence>